<dbReference type="Pfam" id="PF02277">
    <property type="entry name" value="DBI_PRT"/>
    <property type="match status" value="1"/>
</dbReference>
<evidence type="ECO:0000256" key="4">
    <source>
        <dbReference type="ARBA" id="ARBA00015486"/>
    </source>
</evidence>
<protein>
    <recommendedName>
        <fullName evidence="4 10">Nicotinate-nucleotide--dimethylbenzimidazole phosphoribosyltransferase</fullName>
        <shortName evidence="10">NN:DBI PRT</shortName>
        <ecNumber evidence="3 10">2.4.2.21</ecNumber>
    </recommendedName>
    <alternativeName>
        <fullName evidence="8 10">N(1)-alpha-phosphoribosyltransferase</fullName>
    </alternativeName>
</protein>
<reference evidence="11 12" key="1">
    <citation type="submission" date="2014-12" db="EMBL/GenBank/DDBJ databases">
        <title>Genomes of Geoalkalibacter ferrihydriticus and Geoalkalibacter subterraneus, two haloalkaliphilic metal-reducing members of the Geobacteraceae.</title>
        <authorList>
            <person name="Badalamenti J.P."/>
            <person name="Torres C.I."/>
            <person name="Krajmalnik-Brown R."/>
            <person name="Bond D.R."/>
        </authorList>
    </citation>
    <scope>NUCLEOTIDE SEQUENCE [LARGE SCALE GENOMIC DNA]</scope>
    <source>
        <strain evidence="11 12">DSM 17813</strain>
    </source>
</reference>
<evidence type="ECO:0000256" key="7">
    <source>
        <dbReference type="ARBA" id="ARBA00022679"/>
    </source>
</evidence>
<dbReference type="InterPro" id="IPR023195">
    <property type="entry name" value="Nict_dMeBzImd_PRibTrfase_N"/>
</dbReference>
<comment type="pathway">
    <text evidence="1 10">Nucleoside biosynthesis; alpha-ribazole biosynthesis; alpha-ribazole from 5,6-dimethylbenzimidazole: step 1/2.</text>
</comment>
<dbReference type="HAMAP" id="MF_00230">
    <property type="entry name" value="CobT"/>
    <property type="match status" value="1"/>
</dbReference>
<accession>A0A0C2DS91</accession>
<dbReference type="EMBL" id="JWJD01000004">
    <property type="protein sequence ID" value="KIH76329.1"/>
    <property type="molecule type" value="Genomic_DNA"/>
</dbReference>
<dbReference type="Gene3D" id="3.40.50.10210">
    <property type="match status" value="1"/>
</dbReference>
<comment type="function">
    <text evidence="10">Catalyzes the synthesis of alpha-ribazole-5'-phosphate from nicotinate mononucleotide (NAMN) and 5,6-dimethylbenzimidazole (DMB).</text>
</comment>
<organism evidence="11 12">
    <name type="scientific">Geoalkalibacter ferrihydriticus DSM 17813</name>
    <dbReference type="NCBI Taxonomy" id="1121915"/>
    <lineage>
        <taxon>Bacteria</taxon>
        <taxon>Pseudomonadati</taxon>
        <taxon>Thermodesulfobacteriota</taxon>
        <taxon>Desulfuromonadia</taxon>
        <taxon>Desulfuromonadales</taxon>
        <taxon>Geoalkalibacteraceae</taxon>
        <taxon>Geoalkalibacter</taxon>
    </lineage>
</organism>
<dbReference type="Proteomes" id="UP000035068">
    <property type="component" value="Unassembled WGS sequence"/>
</dbReference>
<dbReference type="GO" id="GO:0009236">
    <property type="term" value="P:cobalamin biosynthetic process"/>
    <property type="evidence" value="ECO:0007669"/>
    <property type="project" value="UniProtKB-UniRule"/>
</dbReference>
<evidence type="ECO:0000256" key="6">
    <source>
        <dbReference type="ARBA" id="ARBA00022676"/>
    </source>
</evidence>
<dbReference type="Gene3D" id="1.10.1610.10">
    <property type="match status" value="1"/>
</dbReference>
<proteinExistence type="inferred from homology"/>
<dbReference type="PANTHER" id="PTHR43463:SF1">
    <property type="entry name" value="NICOTINATE-NUCLEOTIDE--DIMETHYLBENZIMIDAZOLE PHOSPHORIBOSYLTRANSFERASE"/>
    <property type="match status" value="1"/>
</dbReference>
<dbReference type="SUPFAM" id="SSF52733">
    <property type="entry name" value="Nicotinate mononucleotide:5,6-dimethylbenzimidazole phosphoribosyltransferase (CobT)"/>
    <property type="match status" value="1"/>
</dbReference>
<dbReference type="InterPro" id="IPR017846">
    <property type="entry name" value="Nict_dMeBzImd_PRibTrfase_bact"/>
</dbReference>
<dbReference type="CDD" id="cd02439">
    <property type="entry name" value="DMB-PRT_CobT"/>
    <property type="match status" value="1"/>
</dbReference>
<dbReference type="PANTHER" id="PTHR43463">
    <property type="entry name" value="NICOTINATE-NUCLEOTIDE--DIMETHYLBENZIMIDAZOLE PHOSPHORIBOSYLTRANSFERASE"/>
    <property type="match status" value="1"/>
</dbReference>
<dbReference type="UniPathway" id="UPA00061">
    <property type="reaction ID" value="UER00516"/>
</dbReference>
<keyword evidence="7 10" id="KW-0808">Transferase</keyword>
<dbReference type="GO" id="GO:0008939">
    <property type="term" value="F:nicotinate-nucleotide-dimethylbenzimidazole phosphoribosyltransferase activity"/>
    <property type="evidence" value="ECO:0007669"/>
    <property type="project" value="UniProtKB-UniRule"/>
</dbReference>
<sequence length="353" mass="37109">MPSPTLARTLASIRPVDLDRMAAVQARMDRQTKPRGSLGRLEEFARRFVAITGREDIRRKEIYTFAGDHGVAAEGVSAFPPEVTPQMVYNFLAGGAGVNALARHAGAEVRVVDMGVDHDFGELPGLIHRKIARGTANLRRGPAMTRDQAIEALEAGIALANAAADAGVDLLGTGDMGIANTTPSAAIAAVFSGLPPTQVTHRGTGIDDQSLLRKIAVIEEGIAINAPNPQNPLDVLAKVGGFEIGGIAGLVLGGAARSIPVVVDGFISTAGALIACEMHPQVREYIFAAHRSVEVGHAVMLERMAQQPILDLQMRLGEGTGAALAMSLIEAALRGLREIQTFDQAGVTQGRDQ</sequence>
<comment type="caution">
    <text evidence="11">The sequence shown here is derived from an EMBL/GenBank/DDBJ whole genome shotgun (WGS) entry which is preliminary data.</text>
</comment>
<evidence type="ECO:0000313" key="12">
    <source>
        <dbReference type="Proteomes" id="UP000035068"/>
    </source>
</evidence>
<comment type="similarity">
    <text evidence="2 10">Belongs to the CobT family.</text>
</comment>
<evidence type="ECO:0000256" key="10">
    <source>
        <dbReference type="HAMAP-Rule" id="MF_00230"/>
    </source>
</evidence>
<dbReference type="NCBIfam" id="TIGR03160">
    <property type="entry name" value="cobT_DBIPRT"/>
    <property type="match status" value="1"/>
</dbReference>
<keyword evidence="12" id="KW-1185">Reference proteome</keyword>
<name>A0A0C2DS91_9BACT</name>
<dbReference type="InterPro" id="IPR036087">
    <property type="entry name" value="Nict_dMeBzImd_PRibTrfase_sf"/>
</dbReference>
<evidence type="ECO:0000256" key="3">
    <source>
        <dbReference type="ARBA" id="ARBA00011991"/>
    </source>
</evidence>
<dbReference type="FunFam" id="3.40.50.10210:FF:000001">
    <property type="entry name" value="Nicotinate-nucleotide--dimethylbenzimidazole phosphoribosyltransferase"/>
    <property type="match status" value="1"/>
</dbReference>
<evidence type="ECO:0000256" key="1">
    <source>
        <dbReference type="ARBA" id="ARBA00005049"/>
    </source>
</evidence>
<evidence type="ECO:0000256" key="9">
    <source>
        <dbReference type="ARBA" id="ARBA00047340"/>
    </source>
</evidence>
<dbReference type="EC" id="2.4.2.21" evidence="3 10"/>
<keyword evidence="6 10" id="KW-0328">Glycosyltransferase</keyword>
<evidence type="ECO:0000313" key="11">
    <source>
        <dbReference type="EMBL" id="KIH76329.1"/>
    </source>
</evidence>
<dbReference type="InterPro" id="IPR003200">
    <property type="entry name" value="Nict_dMeBzImd_PRibTrfase"/>
</dbReference>
<keyword evidence="5 10" id="KW-0169">Cobalamin biosynthesis</keyword>
<dbReference type="RefSeq" id="WP_040099905.1">
    <property type="nucleotide sequence ID" value="NZ_JWJD01000004.1"/>
</dbReference>
<gene>
    <name evidence="10" type="primary">cobT</name>
    <name evidence="11" type="ORF">GFER_12060</name>
</gene>
<dbReference type="AlphaFoldDB" id="A0A0C2DS91"/>
<feature type="active site" description="Proton acceptor" evidence="10">
    <location>
        <position position="318"/>
    </location>
</feature>
<comment type="catalytic activity">
    <reaction evidence="9 10">
        <text>5,6-dimethylbenzimidazole + nicotinate beta-D-ribonucleotide = alpha-ribazole 5'-phosphate + nicotinate + H(+)</text>
        <dbReference type="Rhea" id="RHEA:11196"/>
        <dbReference type="ChEBI" id="CHEBI:15378"/>
        <dbReference type="ChEBI" id="CHEBI:15890"/>
        <dbReference type="ChEBI" id="CHEBI:32544"/>
        <dbReference type="ChEBI" id="CHEBI:57502"/>
        <dbReference type="ChEBI" id="CHEBI:57918"/>
        <dbReference type="EC" id="2.4.2.21"/>
    </reaction>
</comment>
<evidence type="ECO:0000256" key="5">
    <source>
        <dbReference type="ARBA" id="ARBA00022573"/>
    </source>
</evidence>
<dbReference type="NCBIfam" id="NF000996">
    <property type="entry name" value="PRK00105.1"/>
    <property type="match status" value="1"/>
</dbReference>
<evidence type="ECO:0000256" key="2">
    <source>
        <dbReference type="ARBA" id="ARBA00007110"/>
    </source>
</evidence>
<evidence type="ECO:0000256" key="8">
    <source>
        <dbReference type="ARBA" id="ARBA00030686"/>
    </source>
</evidence>